<dbReference type="RefSeq" id="WP_112000405.1">
    <property type="nucleotide sequence ID" value="NZ_CP053828.1"/>
</dbReference>
<evidence type="ECO:0000313" key="1">
    <source>
        <dbReference type="EMBL" id="KAB0614030.1"/>
    </source>
</evidence>
<protein>
    <recommendedName>
        <fullName evidence="3">F5/8 type C domain-containing protein</fullName>
    </recommendedName>
</protein>
<name>A0AAV6EHV4_CAMHY</name>
<evidence type="ECO:0000313" key="2">
    <source>
        <dbReference type="Proteomes" id="UP000423641"/>
    </source>
</evidence>
<reference evidence="1 2" key="1">
    <citation type="submission" date="2019-09" db="EMBL/GenBank/DDBJ databases">
        <title>Draft genome sequences of 48 bacterial type strains from the CCUG.</title>
        <authorList>
            <person name="Tunovic T."/>
            <person name="Pineiro-Iglesias B."/>
            <person name="Unosson C."/>
            <person name="Inganas E."/>
            <person name="Ohlen M."/>
            <person name="Cardew S."/>
            <person name="Jensie-Markopoulos S."/>
            <person name="Salva-Serra F."/>
            <person name="Jaen-Luchoro D."/>
            <person name="Karlsson R."/>
            <person name="Svensson-Stadler L."/>
            <person name="Chun J."/>
            <person name="Moore E."/>
        </authorList>
    </citation>
    <scope>NUCLEOTIDE SEQUENCE [LARGE SCALE GENOMIC DNA]</scope>
    <source>
        <strain evidence="1 2">CCUG 34538</strain>
    </source>
</reference>
<dbReference type="Gene3D" id="2.60.120.260">
    <property type="entry name" value="Galactose-binding domain-like"/>
    <property type="match status" value="1"/>
</dbReference>
<sequence>MIWRENELIEVGHDKLATQSSISSLSRDNDPFRCLDDFTVRQNLPYSTHTANEDNPWWCVDLENIYKLELISISTTMNIKEILPDLSFWVSADGGGEWTKLDNDLVRLNGDRIDIYVSQRICVRYFKISYNKFGALHFKSIKLFIAKHKGMIIQTRMDGFGARLFAMLNAMYLANISGYKLGLYWHKIDNGDDGVLVESENDMFDEVFVKECSVTNADRDYIYGLGADINLKDFIEGKYGRLVGWFLPKRLDTICKDINAKDYYEYVKYAWDNMPFNIKYKEIINKIKYLDIFNGENFKAIHIRNGDNILSLPHRKVIFNSICQSRILPIEIVINYINNNFDKNENIVLFGPDFNSLNAIKEYLINLGYINVHISNDILKDAFGYLDKMSMTIADFALLLKSSNIYCGDSSLFIHLATLINNNCKVVNILKYFNMHEIYEYITTSQLIPNINPLQKAGSLSYIFAKSKELNLDMNDQIDILTKASFHDSENFAYPIMIVIVLLRFNCFKEANDLLKRYIDDSYEQIINIAFVKYPAETRVSLARTPLEYIELFNILSTSDIKSYEYLSFLYAHFLRYQKDYEDAKNICKTLEGQKNINKTIFNNFCSSL</sequence>
<organism evidence="1 2">
    <name type="scientific">Campylobacter hyointestinalis subsp. lawsonii</name>
    <dbReference type="NCBI Taxonomy" id="91353"/>
    <lineage>
        <taxon>Bacteria</taxon>
        <taxon>Pseudomonadati</taxon>
        <taxon>Campylobacterota</taxon>
        <taxon>Epsilonproteobacteria</taxon>
        <taxon>Campylobacterales</taxon>
        <taxon>Campylobacteraceae</taxon>
        <taxon>Campylobacter</taxon>
    </lineage>
</organism>
<dbReference type="EMBL" id="VZON01000001">
    <property type="protein sequence ID" value="KAB0614030.1"/>
    <property type="molecule type" value="Genomic_DNA"/>
</dbReference>
<dbReference type="AlphaFoldDB" id="A0AAV6EHV4"/>
<dbReference type="InterPro" id="IPR008979">
    <property type="entry name" value="Galactose-bd-like_sf"/>
</dbReference>
<accession>A0AAV6EHV4</accession>
<gene>
    <name evidence="1" type="ORF">F7P66_00025</name>
</gene>
<comment type="caution">
    <text evidence="1">The sequence shown here is derived from an EMBL/GenBank/DDBJ whole genome shotgun (WGS) entry which is preliminary data.</text>
</comment>
<dbReference type="Proteomes" id="UP000423641">
    <property type="component" value="Unassembled WGS sequence"/>
</dbReference>
<evidence type="ECO:0008006" key="3">
    <source>
        <dbReference type="Google" id="ProtNLM"/>
    </source>
</evidence>
<proteinExistence type="predicted"/>
<dbReference type="GeneID" id="56510308"/>
<dbReference type="SUPFAM" id="SSF49785">
    <property type="entry name" value="Galactose-binding domain-like"/>
    <property type="match status" value="1"/>
</dbReference>